<dbReference type="Gene3D" id="3.60.21.10">
    <property type="match status" value="1"/>
</dbReference>
<dbReference type="AlphaFoldDB" id="S8AXX7"/>
<dbReference type="PANTHER" id="PTHR12905">
    <property type="entry name" value="METALLOPHOSPHOESTERASE"/>
    <property type="match status" value="1"/>
</dbReference>
<dbReference type="InterPro" id="IPR051693">
    <property type="entry name" value="UPF0046_metallophosphoest"/>
</dbReference>
<name>S8AXX7_PENO1</name>
<dbReference type="InterPro" id="IPR029052">
    <property type="entry name" value="Metallo-depent_PP-like"/>
</dbReference>
<dbReference type="Pfam" id="PF00149">
    <property type="entry name" value="Metallophos"/>
    <property type="match status" value="1"/>
</dbReference>
<dbReference type="PANTHER" id="PTHR12905:SF18">
    <property type="entry name" value="ESTER HYDROLASE, PUTATIVE (AFU_ORTHOLOGUE AFUA_4G03130)-RELATED"/>
    <property type="match status" value="1"/>
</dbReference>
<dbReference type="eggNOG" id="KOG3947">
    <property type="taxonomic scope" value="Eukaryota"/>
</dbReference>
<dbReference type="GO" id="GO:0016787">
    <property type="term" value="F:hydrolase activity"/>
    <property type="evidence" value="ECO:0007669"/>
    <property type="project" value="InterPro"/>
</dbReference>
<dbReference type="OrthoDB" id="630188at2759"/>
<evidence type="ECO:0000313" key="3">
    <source>
        <dbReference type="Proteomes" id="UP000019376"/>
    </source>
</evidence>
<dbReference type="PhylomeDB" id="S8AXX7"/>
<proteinExistence type="predicted"/>
<dbReference type="InterPro" id="IPR004843">
    <property type="entry name" value="Calcineurin-like_PHP"/>
</dbReference>
<organism evidence="2 3">
    <name type="scientific">Penicillium oxalicum (strain 114-2 / CGMCC 5302)</name>
    <name type="common">Penicillium decumbens</name>
    <dbReference type="NCBI Taxonomy" id="933388"/>
    <lineage>
        <taxon>Eukaryota</taxon>
        <taxon>Fungi</taxon>
        <taxon>Dikarya</taxon>
        <taxon>Ascomycota</taxon>
        <taxon>Pezizomycotina</taxon>
        <taxon>Eurotiomycetes</taxon>
        <taxon>Eurotiomycetidae</taxon>
        <taxon>Eurotiales</taxon>
        <taxon>Aspergillaceae</taxon>
        <taxon>Penicillium</taxon>
    </lineage>
</organism>
<accession>S8AXX7</accession>
<dbReference type="HOGENOM" id="CLU_041441_3_1_1"/>
<dbReference type="Proteomes" id="UP000019376">
    <property type="component" value="Unassembled WGS sequence"/>
</dbReference>
<dbReference type="SUPFAM" id="SSF56300">
    <property type="entry name" value="Metallo-dependent phosphatases"/>
    <property type="match status" value="1"/>
</dbReference>
<evidence type="ECO:0000259" key="1">
    <source>
        <dbReference type="Pfam" id="PF00149"/>
    </source>
</evidence>
<protein>
    <recommendedName>
        <fullName evidence="1">Calcineurin-like phosphoesterase domain-containing protein</fullName>
    </recommendedName>
</protein>
<gene>
    <name evidence="2" type="ORF">PDE_06173</name>
</gene>
<keyword evidence="3" id="KW-1185">Reference proteome</keyword>
<feature type="domain" description="Calcineurin-like phosphoesterase" evidence="1">
    <location>
        <begin position="31"/>
        <end position="200"/>
    </location>
</feature>
<dbReference type="CDD" id="cd07379">
    <property type="entry name" value="MPP_239FB"/>
    <property type="match status" value="1"/>
</dbReference>
<reference evidence="2 3" key="1">
    <citation type="journal article" date="2013" name="PLoS ONE">
        <title>Genomic and secretomic analyses reveal unique features of the lignocellulolytic enzyme system of Penicillium decumbens.</title>
        <authorList>
            <person name="Liu G."/>
            <person name="Zhang L."/>
            <person name="Wei X."/>
            <person name="Zou G."/>
            <person name="Qin Y."/>
            <person name="Ma L."/>
            <person name="Li J."/>
            <person name="Zheng H."/>
            <person name="Wang S."/>
            <person name="Wang C."/>
            <person name="Xun L."/>
            <person name="Zhao G.-P."/>
            <person name="Zhou Z."/>
            <person name="Qu Y."/>
        </authorList>
    </citation>
    <scope>NUCLEOTIDE SEQUENCE [LARGE SCALE GENOMIC DNA]</scope>
    <source>
        <strain evidence="3">114-2 / CGMCC 5302</strain>
    </source>
</reference>
<dbReference type="EMBL" id="KB644413">
    <property type="protein sequence ID" value="EPS31218.1"/>
    <property type="molecule type" value="Genomic_DNA"/>
</dbReference>
<evidence type="ECO:0000313" key="2">
    <source>
        <dbReference type="EMBL" id="EPS31218.1"/>
    </source>
</evidence>
<sequence>MLYHWHKPILAKPLKNAIEIICISDTHNAQPPIPTGDILIHAGDLTQSGTFAELQNALNWLRTLPHPTKIVIAGNHDLLLDSYHDDPAGQAASQRSSLEWGDIIYLENNQVSISCPSKNGNDRRLRIYGSPYSARHGNWAFQYVREEDVWTDSVPDGIDVLVTHGPPFGHLDLLQWGCRDLLRTLWRVRPKLHVFGHVHEGAGMELLSFDGLQRAYEQSVAEGGGLRNFWRIGWELGKSFLRSRVETRSILVNASVVGGLRDDERRRAVRVWI</sequence>